<sequence>MPVKSLMELAAMACIKNIKGLESIGDYLPYHSMRHILLKVDNAHQLRQLEVNSPQLQGETGEIWIKIIEKDFPMEFKNNAYKPPTPDKWYRVWEKYKKEHNAAIEESESRLKSALAGLREDKEKNTSKIVERKFLPRAGRVGPKRTLGPRDHSSTSLTFNLGSRTKTNTGASIMRKVRREVKEIATIHGNLSRPVRAGTGASELKKAPAAMIGEYQRAAQPQYKTAAQQPVVEQYEQRATFISDSEPGDDDYDYDREEGDVFGEVVKKPTAASSSTTSSSSSSDTTNKAPLMKRKTGILRASKPMTTTTKQTTQKQDDTTNKPIVSGRGSATLANKFGQRATTTTTTTTTSSTTTNRPRARASSSTEQQVSPEPPTTSTNTSRQEDAEAEGYHLPATKTAKQGAPSPTTPEEVIASLSPPPAQTPLPRKRKAVDIFMRRKKRAM</sequence>
<evidence type="ECO:0000256" key="1">
    <source>
        <dbReference type="SAM" id="MobiDB-lite"/>
    </source>
</evidence>
<protein>
    <recommendedName>
        <fullName evidence="4">Elongin-A</fullName>
    </recommendedName>
</protein>
<evidence type="ECO:0008006" key="4">
    <source>
        <dbReference type="Google" id="ProtNLM"/>
    </source>
</evidence>
<name>A0A367LMH6_9HYPO</name>
<reference evidence="2 3" key="1">
    <citation type="journal article" date="2015" name="BMC Genomics">
        <title>Insights from the genome of Ophiocordyceps polyrhachis-furcata to pathogenicity and host specificity in insect fungi.</title>
        <authorList>
            <person name="Wichadakul D."/>
            <person name="Kobmoo N."/>
            <person name="Ingsriswang S."/>
            <person name="Tangphatsornruang S."/>
            <person name="Chantasingh D."/>
            <person name="Luangsa-ard J.J."/>
            <person name="Eurwilaichitr L."/>
        </authorList>
    </citation>
    <scope>NUCLEOTIDE SEQUENCE [LARGE SCALE GENOMIC DNA]</scope>
    <source>
        <strain evidence="2 3">BCC 54312</strain>
    </source>
</reference>
<accession>A0A367LMH6</accession>
<evidence type="ECO:0000313" key="2">
    <source>
        <dbReference type="EMBL" id="RCI15644.1"/>
    </source>
</evidence>
<evidence type="ECO:0000313" key="3">
    <source>
        <dbReference type="Proteomes" id="UP000253664"/>
    </source>
</evidence>
<dbReference type="Gene3D" id="6.10.250.3180">
    <property type="match status" value="1"/>
</dbReference>
<dbReference type="Pfam" id="PF06881">
    <property type="entry name" value="Elongin_A"/>
    <property type="match status" value="1"/>
</dbReference>
<dbReference type="InterPro" id="IPR051870">
    <property type="entry name" value="Elongin-A_domain"/>
</dbReference>
<feature type="region of interest" description="Disordered" evidence="1">
    <location>
        <begin position="264"/>
        <end position="431"/>
    </location>
</feature>
<dbReference type="GO" id="GO:0070449">
    <property type="term" value="C:elongin complex"/>
    <property type="evidence" value="ECO:0007669"/>
    <property type="project" value="InterPro"/>
</dbReference>
<dbReference type="PANTHER" id="PTHR15141">
    <property type="entry name" value="TRANSCRIPTION ELONGATION FACTOR B POLYPEPTIDE 3"/>
    <property type="match status" value="1"/>
</dbReference>
<feature type="region of interest" description="Disordered" evidence="1">
    <location>
        <begin position="140"/>
        <end position="164"/>
    </location>
</feature>
<organism evidence="2 3">
    <name type="scientific">Ophiocordyceps polyrhachis-furcata BCC 54312</name>
    <dbReference type="NCBI Taxonomy" id="1330021"/>
    <lineage>
        <taxon>Eukaryota</taxon>
        <taxon>Fungi</taxon>
        <taxon>Dikarya</taxon>
        <taxon>Ascomycota</taxon>
        <taxon>Pezizomycotina</taxon>
        <taxon>Sordariomycetes</taxon>
        <taxon>Hypocreomycetidae</taxon>
        <taxon>Hypocreales</taxon>
        <taxon>Ophiocordycipitaceae</taxon>
        <taxon>Ophiocordyceps</taxon>
    </lineage>
</organism>
<dbReference type="Proteomes" id="UP000253664">
    <property type="component" value="Unassembled WGS sequence"/>
</dbReference>
<dbReference type="AlphaFoldDB" id="A0A367LMH6"/>
<feature type="compositionally biased region" description="Low complexity" evidence="1">
    <location>
        <begin position="270"/>
        <end position="286"/>
    </location>
</feature>
<dbReference type="InterPro" id="IPR010684">
    <property type="entry name" value="RNA_pol_II_trans_fac_SIII_A"/>
</dbReference>
<dbReference type="EMBL" id="LKCN02000002">
    <property type="protein sequence ID" value="RCI15644.1"/>
    <property type="molecule type" value="Genomic_DNA"/>
</dbReference>
<keyword evidence="3" id="KW-1185">Reference proteome</keyword>
<proteinExistence type="predicted"/>
<dbReference type="PANTHER" id="PTHR15141:SF76">
    <property type="entry name" value="TRANSCRIPTION ELONGATION FACTOR B POLYPEPTIDE 3"/>
    <property type="match status" value="1"/>
</dbReference>
<feature type="compositionally biased region" description="Polar residues" evidence="1">
    <location>
        <begin position="154"/>
        <end position="164"/>
    </location>
</feature>
<feature type="compositionally biased region" description="Low complexity" evidence="1">
    <location>
        <begin position="340"/>
        <end position="366"/>
    </location>
</feature>
<dbReference type="OrthoDB" id="21513at2759"/>
<gene>
    <name evidence="2" type="ORF">L249_3373</name>
</gene>
<dbReference type="GO" id="GO:0006368">
    <property type="term" value="P:transcription elongation by RNA polymerase II"/>
    <property type="evidence" value="ECO:0007669"/>
    <property type="project" value="InterPro"/>
</dbReference>
<comment type="caution">
    <text evidence="2">The sequence shown here is derived from an EMBL/GenBank/DDBJ whole genome shotgun (WGS) entry which is preliminary data.</text>
</comment>
<dbReference type="STRING" id="1330021.A0A367LMH6"/>